<evidence type="ECO:0000256" key="1">
    <source>
        <dbReference type="ARBA" id="ARBA00022737"/>
    </source>
</evidence>
<dbReference type="Proteomes" id="UP001208567">
    <property type="component" value="Unassembled WGS sequence"/>
</dbReference>
<dbReference type="SMART" id="SM00028">
    <property type="entry name" value="TPR"/>
    <property type="match status" value="3"/>
</dbReference>
<dbReference type="InterPro" id="IPR050498">
    <property type="entry name" value="Ycf3"/>
</dbReference>
<dbReference type="SUPFAM" id="SSF48452">
    <property type="entry name" value="TPR-like"/>
    <property type="match status" value="1"/>
</dbReference>
<dbReference type="RefSeq" id="WP_264849045.1">
    <property type="nucleotide sequence ID" value="NZ_BRXR01000001.1"/>
</dbReference>
<dbReference type="InterPro" id="IPR011990">
    <property type="entry name" value="TPR-like_helical_dom_sf"/>
</dbReference>
<evidence type="ECO:0000313" key="5">
    <source>
        <dbReference type="Proteomes" id="UP001208567"/>
    </source>
</evidence>
<dbReference type="PROSITE" id="PS50005">
    <property type="entry name" value="TPR"/>
    <property type="match status" value="1"/>
</dbReference>
<name>A0ABQ5N3H1_9CLOT</name>
<keyword evidence="5" id="KW-1185">Reference proteome</keyword>
<reference evidence="4 5" key="1">
    <citation type="journal article" date="2024" name="Int. J. Syst. Evol. Microbiol.">
        <title>Clostridium omnivorum sp. nov., isolated from anoxic soil under the treatment of reductive soil disinfestation.</title>
        <authorList>
            <person name="Ueki A."/>
            <person name="Tonouchi A."/>
            <person name="Kaku N."/>
            <person name="Honma S."/>
            <person name="Ueki K."/>
        </authorList>
    </citation>
    <scope>NUCLEOTIDE SEQUENCE [LARGE SCALE GENOMIC DNA]</scope>
    <source>
        <strain evidence="4 5">E14</strain>
    </source>
</reference>
<keyword evidence="1" id="KW-0677">Repeat</keyword>
<organism evidence="4 5">
    <name type="scientific">Clostridium omnivorum</name>
    <dbReference type="NCBI Taxonomy" id="1604902"/>
    <lineage>
        <taxon>Bacteria</taxon>
        <taxon>Bacillati</taxon>
        <taxon>Bacillota</taxon>
        <taxon>Clostridia</taxon>
        <taxon>Eubacteriales</taxon>
        <taxon>Clostridiaceae</taxon>
        <taxon>Clostridium</taxon>
    </lineage>
</organism>
<dbReference type="EMBL" id="BRXR01000001">
    <property type="protein sequence ID" value="GLC29763.1"/>
    <property type="molecule type" value="Genomic_DNA"/>
</dbReference>
<dbReference type="Gene3D" id="1.25.40.10">
    <property type="entry name" value="Tetratricopeptide repeat domain"/>
    <property type="match status" value="1"/>
</dbReference>
<evidence type="ECO:0000256" key="3">
    <source>
        <dbReference type="PROSITE-ProRule" id="PRU00339"/>
    </source>
</evidence>
<keyword evidence="2 3" id="KW-0802">TPR repeat</keyword>
<accession>A0ABQ5N3H1</accession>
<sequence>MLKKLSVKVKIIIFFILCVIVFAIAYKEAVGNRSNNTKVTAEESEKAKAKEITDAQIKKAGEDQKKAAEQAEKDKQKKLEDEYQEAYKKFSSKNYWDSIKVADEIIKEDEKFYKAYNIKGIALCYAGAANYAEGMKSIDKALELKPDYGYARFNRALALELYGKYDEALAAYDKALEVENYVWSYYGKASIYGRKGDVKNTVENLKKAIEVAAAADAKAAQDVKDAAKGEEDFNNVRGSKEFNDLLK</sequence>
<dbReference type="NCBIfam" id="NF047558">
    <property type="entry name" value="TPR_END_plus"/>
    <property type="match status" value="1"/>
</dbReference>
<evidence type="ECO:0000313" key="4">
    <source>
        <dbReference type="EMBL" id="GLC29763.1"/>
    </source>
</evidence>
<dbReference type="PANTHER" id="PTHR44858">
    <property type="entry name" value="TETRATRICOPEPTIDE REPEAT PROTEIN 6"/>
    <property type="match status" value="1"/>
</dbReference>
<evidence type="ECO:0000256" key="2">
    <source>
        <dbReference type="ARBA" id="ARBA00022803"/>
    </source>
</evidence>
<proteinExistence type="predicted"/>
<dbReference type="Pfam" id="PF13181">
    <property type="entry name" value="TPR_8"/>
    <property type="match status" value="2"/>
</dbReference>
<feature type="repeat" description="TPR" evidence="3">
    <location>
        <begin position="115"/>
        <end position="148"/>
    </location>
</feature>
<evidence type="ECO:0008006" key="6">
    <source>
        <dbReference type="Google" id="ProtNLM"/>
    </source>
</evidence>
<dbReference type="InterPro" id="IPR019734">
    <property type="entry name" value="TPR_rpt"/>
</dbReference>
<dbReference type="PANTHER" id="PTHR44858:SF1">
    <property type="entry name" value="UDP-N-ACETYLGLUCOSAMINE--PEPTIDE N-ACETYLGLUCOSAMINYLTRANSFERASE SPINDLY-RELATED"/>
    <property type="match status" value="1"/>
</dbReference>
<comment type="caution">
    <text evidence="4">The sequence shown here is derived from an EMBL/GenBank/DDBJ whole genome shotgun (WGS) entry which is preliminary data.</text>
</comment>
<gene>
    <name evidence="4" type="ORF">bsdE14_11730</name>
</gene>
<protein>
    <recommendedName>
        <fullName evidence="6">Tetratricopeptide repeat protein</fullName>
    </recommendedName>
</protein>